<keyword evidence="2" id="KW-0805">Transcription regulation</keyword>
<reference evidence="6" key="1">
    <citation type="submission" date="2025-08" db="UniProtKB">
        <authorList>
            <consortium name="RefSeq"/>
        </authorList>
    </citation>
    <scope>IDENTIFICATION</scope>
    <source>
        <tissue evidence="6">Young leaves</tissue>
    </source>
</reference>
<name>A0A6J1G472_CUCMO</name>
<dbReference type="PANTHER" id="PTHR33388">
    <property type="entry name" value="OS01G0212500 PROTEIN"/>
    <property type="match status" value="1"/>
</dbReference>
<protein>
    <submittedName>
        <fullName evidence="6">Protein SPEAR1-like</fullName>
    </submittedName>
</protein>
<keyword evidence="5" id="KW-1185">Reference proteome</keyword>
<dbReference type="AlphaFoldDB" id="A0A6J1G472"/>
<dbReference type="GeneID" id="111450631"/>
<feature type="region of interest" description="Disordered" evidence="4">
    <location>
        <begin position="33"/>
        <end position="53"/>
    </location>
</feature>
<evidence type="ECO:0000313" key="6">
    <source>
        <dbReference type="RefSeq" id="XP_022946617.1"/>
    </source>
</evidence>
<dbReference type="Proteomes" id="UP000504609">
    <property type="component" value="Unplaced"/>
</dbReference>
<gene>
    <name evidence="6" type="primary">LOC111450631</name>
</gene>
<accession>A0A6J1G472</accession>
<proteinExistence type="predicted"/>
<evidence type="ECO:0000256" key="4">
    <source>
        <dbReference type="SAM" id="MobiDB-lite"/>
    </source>
</evidence>
<organism evidence="5 6">
    <name type="scientific">Cucurbita moschata</name>
    <name type="common">Winter crookneck squash</name>
    <name type="synonym">Cucurbita pepo var. moschata</name>
    <dbReference type="NCBI Taxonomy" id="3662"/>
    <lineage>
        <taxon>Eukaryota</taxon>
        <taxon>Viridiplantae</taxon>
        <taxon>Streptophyta</taxon>
        <taxon>Embryophyta</taxon>
        <taxon>Tracheophyta</taxon>
        <taxon>Spermatophyta</taxon>
        <taxon>Magnoliopsida</taxon>
        <taxon>eudicotyledons</taxon>
        <taxon>Gunneridae</taxon>
        <taxon>Pentapetalae</taxon>
        <taxon>rosids</taxon>
        <taxon>fabids</taxon>
        <taxon>Cucurbitales</taxon>
        <taxon>Cucurbitaceae</taxon>
        <taxon>Cucurbiteae</taxon>
        <taxon>Cucurbita</taxon>
    </lineage>
</organism>
<dbReference type="KEGG" id="cmos:111450631"/>
<keyword evidence="1" id="KW-0678">Repressor</keyword>
<dbReference type="PANTHER" id="PTHR33388:SF18">
    <property type="entry name" value="PROTEIN SPEAR1"/>
    <property type="match status" value="1"/>
</dbReference>
<feature type="region of interest" description="Disordered" evidence="4">
    <location>
        <begin position="155"/>
        <end position="180"/>
    </location>
</feature>
<dbReference type="GO" id="GO:0003700">
    <property type="term" value="F:DNA-binding transcription factor activity"/>
    <property type="evidence" value="ECO:0007669"/>
    <property type="project" value="InterPro"/>
</dbReference>
<evidence type="ECO:0000256" key="2">
    <source>
        <dbReference type="ARBA" id="ARBA00023015"/>
    </source>
</evidence>
<dbReference type="RefSeq" id="XP_022946617.1">
    <property type="nucleotide sequence ID" value="XM_023090849.1"/>
</dbReference>
<evidence type="ECO:0000313" key="5">
    <source>
        <dbReference type="Proteomes" id="UP000504609"/>
    </source>
</evidence>
<evidence type="ECO:0000256" key="3">
    <source>
        <dbReference type="ARBA" id="ARBA00023163"/>
    </source>
</evidence>
<feature type="compositionally biased region" description="Low complexity" evidence="4">
    <location>
        <begin position="159"/>
        <end position="169"/>
    </location>
</feature>
<evidence type="ECO:0000256" key="1">
    <source>
        <dbReference type="ARBA" id="ARBA00022491"/>
    </source>
</evidence>
<sequence>MGSGYFGEMNMGNNYIDKRRSGSPSAAAAVATVVRRGRKGGGGEKPKQPQRGLGVAQLEKIRLHGEMGCAAYGHPYPNLSASDDMRIETASSSSPSYGFRQNFMGYGDSQPTTSLRWDPTHTFLETQHFGQPNMTGHLFNTHVQDSIHGNINVKYGGDSMRSSSQNSESSELDLELRLSI</sequence>
<dbReference type="InterPro" id="IPR040356">
    <property type="entry name" value="SPEAR"/>
</dbReference>
<keyword evidence="3" id="KW-0804">Transcription</keyword>